<organism evidence="2 3">
    <name type="scientific">Nocardiopsis suaedae</name>
    <dbReference type="NCBI Taxonomy" id="3018444"/>
    <lineage>
        <taxon>Bacteria</taxon>
        <taxon>Bacillati</taxon>
        <taxon>Actinomycetota</taxon>
        <taxon>Actinomycetes</taxon>
        <taxon>Streptosporangiales</taxon>
        <taxon>Nocardiopsidaceae</taxon>
        <taxon>Nocardiopsis</taxon>
    </lineage>
</organism>
<protein>
    <submittedName>
        <fullName evidence="2">Uncharacterized protein</fullName>
    </submittedName>
</protein>
<accession>A0ABT4TL42</accession>
<reference evidence="2" key="1">
    <citation type="submission" date="2023-01" db="EMBL/GenBank/DDBJ databases">
        <title>Draft genome sequence of Nocardiopsis sp. LSu2-4 isolated from halophytes.</title>
        <authorList>
            <person name="Duangmal K."/>
            <person name="Chantavorakit T."/>
        </authorList>
    </citation>
    <scope>NUCLEOTIDE SEQUENCE</scope>
    <source>
        <strain evidence="2">LSu2-4</strain>
    </source>
</reference>
<evidence type="ECO:0000313" key="3">
    <source>
        <dbReference type="Proteomes" id="UP001165685"/>
    </source>
</evidence>
<gene>
    <name evidence="2" type="ORF">O4U47_12945</name>
</gene>
<feature type="region of interest" description="Disordered" evidence="1">
    <location>
        <begin position="1"/>
        <end position="23"/>
    </location>
</feature>
<sequence length="81" mass="9298">MKSPTEYFPPTAGKKADQFMPPGLPGRHNLSDLVVKIDDEISKGENVLLDLRRLTPESRREVVEYIDTRQDWTSHVYVVDV</sequence>
<evidence type="ECO:0000256" key="1">
    <source>
        <dbReference type="SAM" id="MobiDB-lite"/>
    </source>
</evidence>
<proteinExistence type="predicted"/>
<dbReference type="EMBL" id="JAQFWP010000020">
    <property type="protein sequence ID" value="MDA2805421.1"/>
    <property type="molecule type" value="Genomic_DNA"/>
</dbReference>
<dbReference type="RefSeq" id="WP_270678075.1">
    <property type="nucleotide sequence ID" value="NZ_JAQFWP010000020.1"/>
</dbReference>
<keyword evidence="3" id="KW-1185">Reference proteome</keyword>
<name>A0ABT4TL42_9ACTN</name>
<evidence type="ECO:0000313" key="2">
    <source>
        <dbReference type="EMBL" id="MDA2805421.1"/>
    </source>
</evidence>
<dbReference type="Proteomes" id="UP001165685">
    <property type="component" value="Unassembled WGS sequence"/>
</dbReference>
<comment type="caution">
    <text evidence="2">The sequence shown here is derived from an EMBL/GenBank/DDBJ whole genome shotgun (WGS) entry which is preliminary data.</text>
</comment>